<dbReference type="Proteomes" id="UP001283361">
    <property type="component" value="Unassembled WGS sequence"/>
</dbReference>
<keyword evidence="3" id="KW-1185">Reference proteome</keyword>
<dbReference type="AlphaFoldDB" id="A0AAE1A3E7"/>
<gene>
    <name evidence="2" type="ORF">RRG08_044849</name>
</gene>
<evidence type="ECO:0000313" key="3">
    <source>
        <dbReference type="Proteomes" id="UP001283361"/>
    </source>
</evidence>
<comment type="caution">
    <text evidence="2">The sequence shown here is derived from an EMBL/GenBank/DDBJ whole genome shotgun (WGS) entry which is preliminary data.</text>
</comment>
<evidence type="ECO:0000256" key="1">
    <source>
        <dbReference type="SAM" id="MobiDB-lite"/>
    </source>
</evidence>
<sequence length="83" mass="9053">MPSRDPTRSNSLEPQPSVSSTGHARAQVFGLIWWESLDRILSGRSERRSNSLEPQPSVSSVGHARAKVFGLTCQVVTQHGPTV</sequence>
<dbReference type="EMBL" id="JAWDGP010002698">
    <property type="protein sequence ID" value="KAK3780624.1"/>
    <property type="molecule type" value="Genomic_DNA"/>
</dbReference>
<accession>A0AAE1A3E7</accession>
<feature type="compositionally biased region" description="Polar residues" evidence="1">
    <location>
        <begin position="8"/>
        <end position="22"/>
    </location>
</feature>
<name>A0AAE1A3E7_9GAST</name>
<protein>
    <submittedName>
        <fullName evidence="2">Uncharacterized protein</fullName>
    </submittedName>
</protein>
<proteinExistence type="predicted"/>
<reference evidence="2" key="1">
    <citation type="journal article" date="2023" name="G3 (Bethesda)">
        <title>A reference genome for the long-term kleptoplast-retaining sea slug Elysia crispata morphotype clarki.</title>
        <authorList>
            <person name="Eastman K.E."/>
            <person name="Pendleton A.L."/>
            <person name="Shaikh M.A."/>
            <person name="Suttiyut T."/>
            <person name="Ogas R."/>
            <person name="Tomko P."/>
            <person name="Gavelis G."/>
            <person name="Widhalm J.R."/>
            <person name="Wisecaver J.H."/>
        </authorList>
    </citation>
    <scope>NUCLEOTIDE SEQUENCE</scope>
    <source>
        <strain evidence="2">ECLA1</strain>
    </source>
</reference>
<feature type="region of interest" description="Disordered" evidence="1">
    <location>
        <begin position="1"/>
        <end position="23"/>
    </location>
</feature>
<organism evidence="2 3">
    <name type="scientific">Elysia crispata</name>
    <name type="common">lettuce slug</name>
    <dbReference type="NCBI Taxonomy" id="231223"/>
    <lineage>
        <taxon>Eukaryota</taxon>
        <taxon>Metazoa</taxon>
        <taxon>Spiralia</taxon>
        <taxon>Lophotrochozoa</taxon>
        <taxon>Mollusca</taxon>
        <taxon>Gastropoda</taxon>
        <taxon>Heterobranchia</taxon>
        <taxon>Euthyneura</taxon>
        <taxon>Panpulmonata</taxon>
        <taxon>Sacoglossa</taxon>
        <taxon>Placobranchoidea</taxon>
        <taxon>Plakobranchidae</taxon>
        <taxon>Elysia</taxon>
    </lineage>
</organism>
<evidence type="ECO:0000313" key="2">
    <source>
        <dbReference type="EMBL" id="KAK3780624.1"/>
    </source>
</evidence>